<dbReference type="Proteomes" id="UP000245340">
    <property type="component" value="Unplaced"/>
</dbReference>
<dbReference type="GO" id="GO:0034080">
    <property type="term" value="P:CENP-A containing chromatin assembly"/>
    <property type="evidence" value="ECO:0007669"/>
    <property type="project" value="TreeGrafter"/>
</dbReference>
<gene>
    <name evidence="8" type="primary">HJURP</name>
</gene>
<dbReference type="AlphaFoldDB" id="A0A9B0GBH6"/>
<dbReference type="Pfam" id="PF12346">
    <property type="entry name" value="HJURP_mid"/>
    <property type="match status" value="1"/>
</dbReference>
<feature type="domain" description="Holliday junction recognition protein HJURP central" evidence="5">
    <location>
        <begin position="265"/>
        <end position="378"/>
    </location>
</feature>
<keyword evidence="7" id="KW-1185">Reference proteome</keyword>
<feature type="domain" description="Holliday junction regulator protein family C-terminal" evidence="6">
    <location>
        <begin position="548"/>
        <end position="606"/>
    </location>
</feature>
<dbReference type="RefSeq" id="XP_004396146.1">
    <property type="nucleotide sequence ID" value="XM_004396089.1"/>
</dbReference>
<dbReference type="GO" id="GO:0042393">
    <property type="term" value="F:histone binding"/>
    <property type="evidence" value="ECO:0007669"/>
    <property type="project" value="TreeGrafter"/>
</dbReference>
<evidence type="ECO:0000256" key="2">
    <source>
        <dbReference type="ARBA" id="ARBA00023125"/>
    </source>
</evidence>
<feature type="compositionally biased region" description="Polar residues" evidence="4">
    <location>
        <begin position="634"/>
        <end position="651"/>
    </location>
</feature>
<keyword evidence="2" id="KW-0238">DNA-binding</keyword>
<sequence>MEDQLLGEDALLWQLRDSRRRFQRHMQRLIEKYDQPFEDAPLVQMSTLTYETPQGLRIWGGGLVKERNKGHIQDSLVETVSRSGGSPTEASASGPAPPVPGTRVLAVDSKSNDDTSLYQEDVVAGSFMPAVPWSPLKNELRRKYLTQVDALLQDEGCSECTDDGDGEDTRVTLTAFLASPARPTHGSHGRVPGRSPGGPVKPASCPRECDPSRPCSADLAIMPRSDSLSLRGARGNSSSSSPAFEADNICDVTISDLYAGMLHSISRLLSTKPSCIISTKTSFIAHSRSSRRRHKYKNRMNRTHCQGGGPSRRGSQETLPPCSEPLRDGEVLRDRENLLDASDRKAGLKLEKAFPEVNKPEIHELDPSWKELKGLQSLMPRRCSSLTYGGASAMHHRGQENRLMALKWLISPVKIISRPRILPGKGGNRYREIEIKFDKLHQEYCPRPGKEPCLTCLPGPSAVAVYRGGPASFDTRGLSGPFGRAEARRFREAFEDLGERTIGAARCLPKRGAPPLLSETSSVESPGCSEQTLDLLFPGNDLGTLGRSISPSKATSVAGGQPLHCGRNRYNEIKEKFDKFYQQYCQQSLQRTRAPLRSGTSPDRASVQVQYPKGGTLEKSNPDSGFQGPPKLSASPQWSVESPRGSTTLEAQPSMRFGLTARRGHQSPLKRRRLSDSLLYGQWANSQDPPCVLGRAIEQPAPDSPPGKRSGGGRLGPHAAALSTISARHGGPTSSHSLVCADHLTCVHHPLGRRDICGHVKPPADPTPGAQRGHSPALFRLSCARSTPPTLGDLPSQCLAVSSPSPAQRGRVEQGRPAKVTATSHALCQAVEHPEENSALCGALPAPLEFDKS</sequence>
<feature type="region of interest" description="Disordered" evidence="4">
    <location>
        <begin position="301"/>
        <end position="327"/>
    </location>
</feature>
<keyword evidence="3" id="KW-0539">Nucleus</keyword>
<evidence type="ECO:0000256" key="1">
    <source>
        <dbReference type="ARBA" id="ARBA00004123"/>
    </source>
</evidence>
<comment type="subcellular location">
    <subcellularLocation>
        <location evidence="1">Nucleus</location>
    </subcellularLocation>
</comment>
<dbReference type="PANTHER" id="PTHR15992">
    <property type="entry name" value="HOLLIDAY JUNCTION RECOGNITION PROTEIN"/>
    <property type="match status" value="1"/>
</dbReference>
<feature type="region of interest" description="Disordered" evidence="4">
    <location>
        <begin position="698"/>
        <end position="718"/>
    </location>
</feature>
<reference evidence="8" key="1">
    <citation type="submission" date="2025-08" db="UniProtKB">
        <authorList>
            <consortium name="RefSeq"/>
        </authorList>
    </citation>
    <scope>IDENTIFICATION</scope>
</reference>
<evidence type="ECO:0000259" key="6">
    <source>
        <dbReference type="Pfam" id="PF12347"/>
    </source>
</evidence>
<accession>A0A9B0GBH6</accession>
<dbReference type="PANTHER" id="PTHR15992:SF5">
    <property type="entry name" value="HOLLIDAY JUNCTION RECOGNITION PROTEIN"/>
    <property type="match status" value="1"/>
</dbReference>
<feature type="region of interest" description="Disordered" evidence="4">
    <location>
        <begin position="612"/>
        <end position="651"/>
    </location>
</feature>
<evidence type="ECO:0000256" key="3">
    <source>
        <dbReference type="ARBA" id="ARBA00023242"/>
    </source>
</evidence>
<evidence type="ECO:0000256" key="4">
    <source>
        <dbReference type="SAM" id="MobiDB-lite"/>
    </source>
</evidence>
<feature type="compositionally biased region" description="Polar residues" evidence="4">
    <location>
        <begin position="80"/>
        <end position="89"/>
    </location>
</feature>
<protein>
    <submittedName>
        <fullName evidence="8">Holliday junction recognition protein</fullName>
    </submittedName>
</protein>
<evidence type="ECO:0000313" key="7">
    <source>
        <dbReference type="Proteomes" id="UP000245340"/>
    </source>
</evidence>
<dbReference type="Pfam" id="PF12347">
    <property type="entry name" value="HJURP_C"/>
    <property type="match status" value="2"/>
</dbReference>
<dbReference type="InterPro" id="IPR022102">
    <property type="entry name" value="HJURP_C"/>
</dbReference>
<feature type="region of interest" description="Disordered" evidence="4">
    <location>
        <begin position="180"/>
        <end position="212"/>
    </location>
</feature>
<feature type="region of interest" description="Disordered" evidence="4">
    <location>
        <begin position="80"/>
        <end position="112"/>
    </location>
</feature>
<dbReference type="InterPro" id="IPR021052">
    <property type="entry name" value="HJURP_central_dom"/>
</dbReference>
<feature type="compositionally biased region" description="Low complexity" evidence="4">
    <location>
        <begin position="189"/>
        <end position="200"/>
    </location>
</feature>
<dbReference type="GO" id="GO:0000775">
    <property type="term" value="C:chromosome, centromeric region"/>
    <property type="evidence" value="ECO:0007669"/>
    <property type="project" value="TreeGrafter"/>
</dbReference>
<dbReference type="Gene3D" id="6.10.250.2320">
    <property type="match status" value="1"/>
</dbReference>
<feature type="domain" description="Holliday junction regulator protein family C-terminal" evidence="6">
    <location>
        <begin position="408"/>
        <end position="469"/>
    </location>
</feature>
<proteinExistence type="predicted"/>
<organism evidence="7 8">
    <name type="scientific">Odobenus rosmarus divergens</name>
    <name type="common">Pacific walrus</name>
    <dbReference type="NCBI Taxonomy" id="9708"/>
    <lineage>
        <taxon>Eukaryota</taxon>
        <taxon>Metazoa</taxon>
        <taxon>Chordata</taxon>
        <taxon>Craniata</taxon>
        <taxon>Vertebrata</taxon>
        <taxon>Euteleostomi</taxon>
        <taxon>Mammalia</taxon>
        <taxon>Eutheria</taxon>
        <taxon>Laurasiatheria</taxon>
        <taxon>Carnivora</taxon>
        <taxon>Caniformia</taxon>
        <taxon>Pinnipedia</taxon>
        <taxon>Odobenidae</taxon>
        <taxon>Odobenus</taxon>
    </lineage>
</organism>
<dbReference type="GO" id="GO:0005634">
    <property type="term" value="C:nucleus"/>
    <property type="evidence" value="ECO:0007669"/>
    <property type="project" value="UniProtKB-SubCell"/>
</dbReference>
<dbReference type="GO" id="GO:0003677">
    <property type="term" value="F:DNA binding"/>
    <property type="evidence" value="ECO:0007669"/>
    <property type="project" value="UniProtKB-KW"/>
</dbReference>
<evidence type="ECO:0000259" key="5">
    <source>
        <dbReference type="Pfam" id="PF12346"/>
    </source>
</evidence>
<name>A0A9B0GBH6_ODORO</name>
<evidence type="ECO:0000313" key="8">
    <source>
        <dbReference type="RefSeq" id="XP_004396146.1"/>
    </source>
</evidence>